<reference evidence="2" key="1">
    <citation type="submission" date="2018-02" db="EMBL/GenBank/DDBJ databases">
        <title>Rhizophora mucronata_Transcriptome.</title>
        <authorList>
            <person name="Meera S.P."/>
            <person name="Sreeshan A."/>
            <person name="Augustine A."/>
        </authorList>
    </citation>
    <scope>NUCLEOTIDE SEQUENCE</scope>
    <source>
        <tissue evidence="2">Leaf</tissue>
    </source>
</reference>
<accession>A0A2P2LNQ6</accession>
<keyword evidence="1" id="KW-1133">Transmembrane helix</keyword>
<evidence type="ECO:0000256" key="1">
    <source>
        <dbReference type="SAM" id="Phobius"/>
    </source>
</evidence>
<proteinExistence type="predicted"/>
<keyword evidence="1" id="KW-0472">Membrane</keyword>
<protein>
    <submittedName>
        <fullName evidence="2">Gamma-tubulin complex component</fullName>
    </submittedName>
</protein>
<feature type="transmembrane region" description="Helical" evidence="1">
    <location>
        <begin position="20"/>
        <end position="38"/>
    </location>
</feature>
<evidence type="ECO:0000313" key="2">
    <source>
        <dbReference type="EMBL" id="MBX19597.1"/>
    </source>
</evidence>
<organism evidence="2">
    <name type="scientific">Rhizophora mucronata</name>
    <name type="common">Asiatic mangrove</name>
    <dbReference type="NCBI Taxonomy" id="61149"/>
    <lineage>
        <taxon>Eukaryota</taxon>
        <taxon>Viridiplantae</taxon>
        <taxon>Streptophyta</taxon>
        <taxon>Embryophyta</taxon>
        <taxon>Tracheophyta</taxon>
        <taxon>Spermatophyta</taxon>
        <taxon>Magnoliopsida</taxon>
        <taxon>eudicotyledons</taxon>
        <taxon>Gunneridae</taxon>
        <taxon>Pentapetalae</taxon>
        <taxon>rosids</taxon>
        <taxon>fabids</taxon>
        <taxon>Malpighiales</taxon>
        <taxon>Rhizophoraceae</taxon>
        <taxon>Rhizophora</taxon>
    </lineage>
</organism>
<dbReference type="EMBL" id="GGEC01039113">
    <property type="protein sequence ID" value="MBX19597.1"/>
    <property type="molecule type" value="Transcribed_RNA"/>
</dbReference>
<dbReference type="AlphaFoldDB" id="A0A2P2LNQ6"/>
<name>A0A2P2LNQ6_RHIMU</name>
<sequence length="39" mass="4644">MTEILFILCRNHLNFRRDHLSVLLTLFGLLQLVIFGSLW</sequence>
<keyword evidence="1" id="KW-0812">Transmembrane</keyword>